<dbReference type="Pfam" id="PF00356">
    <property type="entry name" value="LacI"/>
    <property type="match status" value="1"/>
</dbReference>
<dbReference type="Proteomes" id="UP000035100">
    <property type="component" value="Unassembled WGS sequence"/>
</dbReference>
<dbReference type="PROSITE" id="PS50932">
    <property type="entry name" value="HTH_LACI_2"/>
    <property type="match status" value="1"/>
</dbReference>
<dbReference type="InterPro" id="IPR025997">
    <property type="entry name" value="SBP_2_dom"/>
</dbReference>
<comment type="caution">
    <text evidence="5">The sequence shown here is derived from an EMBL/GenBank/DDBJ whole genome shotgun (WGS) entry which is preliminary data.</text>
</comment>
<dbReference type="GO" id="GO:0030246">
    <property type="term" value="F:carbohydrate binding"/>
    <property type="evidence" value="ECO:0007669"/>
    <property type="project" value="UniProtKB-ARBA"/>
</dbReference>
<dbReference type="Pfam" id="PF13407">
    <property type="entry name" value="Peripla_BP_4"/>
    <property type="match status" value="1"/>
</dbReference>
<dbReference type="GO" id="GO:0003677">
    <property type="term" value="F:DNA binding"/>
    <property type="evidence" value="ECO:0007669"/>
    <property type="project" value="InterPro"/>
</dbReference>
<accession>A0A0D0QGX6</accession>
<proteinExistence type="inferred from homology"/>
<evidence type="ECO:0000313" key="5">
    <source>
        <dbReference type="EMBL" id="KIQ70263.1"/>
    </source>
</evidence>
<dbReference type="Gene3D" id="3.40.50.2300">
    <property type="match status" value="2"/>
</dbReference>
<dbReference type="PANTHER" id="PTHR46847:SF1">
    <property type="entry name" value="D-ALLOSE-BINDING PERIPLASMIC PROTEIN-RELATED"/>
    <property type="match status" value="1"/>
</dbReference>
<dbReference type="eggNOG" id="COG1879">
    <property type="taxonomic scope" value="Bacteria"/>
</dbReference>
<dbReference type="InterPro" id="IPR010982">
    <property type="entry name" value="Lambda_DNA-bd_dom_sf"/>
</dbReference>
<evidence type="ECO:0000313" key="6">
    <source>
        <dbReference type="Proteomes" id="UP000035100"/>
    </source>
</evidence>
<dbReference type="RefSeq" id="WP_047772149.1">
    <property type="nucleotide sequence ID" value="NZ_KN848371.1"/>
</dbReference>
<gene>
    <name evidence="5" type="ORF">Wenmar_01222</name>
</gene>
<evidence type="ECO:0000256" key="3">
    <source>
        <dbReference type="ARBA" id="ARBA00022729"/>
    </source>
</evidence>
<dbReference type="Gene3D" id="1.10.260.40">
    <property type="entry name" value="lambda repressor-like DNA-binding domains"/>
    <property type="match status" value="1"/>
</dbReference>
<protein>
    <submittedName>
        <fullName evidence="5">Transcriptional regulator, LacI family</fullName>
    </submittedName>
</protein>
<dbReference type="GO" id="GO:0030313">
    <property type="term" value="C:cell envelope"/>
    <property type="evidence" value="ECO:0007669"/>
    <property type="project" value="UniProtKB-SubCell"/>
</dbReference>
<dbReference type="GO" id="GO:0006355">
    <property type="term" value="P:regulation of DNA-templated transcription"/>
    <property type="evidence" value="ECO:0007669"/>
    <property type="project" value="InterPro"/>
</dbReference>
<evidence type="ECO:0000259" key="4">
    <source>
        <dbReference type="PROSITE" id="PS50932"/>
    </source>
</evidence>
<feature type="domain" description="HTH lacI-type" evidence="4">
    <location>
        <begin position="13"/>
        <end position="50"/>
    </location>
</feature>
<evidence type="ECO:0000256" key="1">
    <source>
        <dbReference type="ARBA" id="ARBA00004196"/>
    </source>
</evidence>
<dbReference type="SUPFAM" id="SSF47413">
    <property type="entry name" value="lambda repressor-like DNA-binding domains"/>
    <property type="match status" value="1"/>
</dbReference>
<reference evidence="5 6" key="1">
    <citation type="submission" date="2013-01" db="EMBL/GenBank/DDBJ databases">
        <authorList>
            <person name="Fiebig A."/>
            <person name="Goeker M."/>
            <person name="Klenk H.-P.P."/>
        </authorList>
    </citation>
    <scope>NUCLEOTIDE SEQUENCE [LARGE SCALE GENOMIC DNA]</scope>
    <source>
        <strain evidence="5 6">DSM 24838</strain>
    </source>
</reference>
<evidence type="ECO:0000256" key="2">
    <source>
        <dbReference type="ARBA" id="ARBA00007639"/>
    </source>
</evidence>
<dbReference type="SUPFAM" id="SSF53822">
    <property type="entry name" value="Periplasmic binding protein-like I"/>
    <property type="match status" value="1"/>
</dbReference>
<name>A0A0D0QGX6_9RHOB</name>
<comment type="similarity">
    <text evidence="2">Belongs to the bacterial solute-binding protein 2 family.</text>
</comment>
<dbReference type="CDD" id="cd01392">
    <property type="entry name" value="HTH_LacI"/>
    <property type="match status" value="1"/>
</dbReference>
<dbReference type="InterPro" id="IPR028082">
    <property type="entry name" value="Peripla_BP_I"/>
</dbReference>
<dbReference type="STRING" id="1123501.Wenmar_01222"/>
<dbReference type="InterPro" id="IPR000843">
    <property type="entry name" value="HTH_LacI"/>
</dbReference>
<comment type="subcellular location">
    <subcellularLocation>
        <location evidence="1">Cell envelope</location>
    </subcellularLocation>
</comment>
<keyword evidence="6" id="KW-1185">Reference proteome</keyword>
<keyword evidence="3" id="KW-0732">Signal</keyword>
<sequence length="344" mass="37126">MPCPDAPPSATSARAACLGTATVDRVLNGRGAVREETARKVAEAARQVGYPRLGPLSAAPPTVPEVRLGFVLLKEQQEFYQNFRREIEAAAAARADVRVRVHVRFCPSQAPDDLAREIAAAAEHAQAVAATAVSHPALTGQVQALKERGLPVFALLNDFAQGVRQNYLGVNNLKVGRIAGWMMATAVRDPGRLALFVGSSRWHGHVLRETGFRSYLRERGPQFTVLDTLVNLETRKLTYEATLDLIDRHADLRGIYVAGGGMEGAIQALREARPPGRIALVVNEATAVSRAALTDGYVTLAIATPLAELCRATLEVMVRAVLEGPEPTMGQHFVEPQLHVPESV</sequence>
<organism evidence="5 6">
    <name type="scientific">Wenxinia marina DSM 24838</name>
    <dbReference type="NCBI Taxonomy" id="1123501"/>
    <lineage>
        <taxon>Bacteria</taxon>
        <taxon>Pseudomonadati</taxon>
        <taxon>Pseudomonadota</taxon>
        <taxon>Alphaproteobacteria</taxon>
        <taxon>Rhodobacterales</taxon>
        <taxon>Roseobacteraceae</taxon>
        <taxon>Wenxinia</taxon>
    </lineage>
</organism>
<dbReference type="PATRIC" id="fig|1123501.6.peg.1305"/>
<dbReference type="EMBL" id="AONG01000006">
    <property type="protein sequence ID" value="KIQ70263.1"/>
    <property type="molecule type" value="Genomic_DNA"/>
</dbReference>
<dbReference type="AlphaFoldDB" id="A0A0D0QGX6"/>
<dbReference type="CDD" id="cd06307">
    <property type="entry name" value="PBP1_sugar_binding"/>
    <property type="match status" value="1"/>
</dbReference>
<dbReference type="PANTHER" id="PTHR46847">
    <property type="entry name" value="D-ALLOSE-BINDING PERIPLASMIC PROTEIN-RELATED"/>
    <property type="match status" value="1"/>
</dbReference>